<proteinExistence type="inferred from homology"/>
<reference evidence="4 5" key="1">
    <citation type="submission" date="2016-10" db="EMBL/GenBank/DDBJ databases">
        <authorList>
            <person name="de Groot N.N."/>
        </authorList>
    </citation>
    <scope>NUCLEOTIDE SEQUENCE [LARGE SCALE GENOMIC DNA]</scope>
    <source>
        <strain evidence="4 5">DSM 4180</strain>
    </source>
</reference>
<dbReference type="Gene3D" id="2.60.40.790">
    <property type="match status" value="1"/>
</dbReference>
<dbReference type="STRING" id="195064.SAMN05421721_101166"/>
<dbReference type="SUPFAM" id="SSF49764">
    <property type="entry name" value="HSP20-like chaperones"/>
    <property type="match status" value="1"/>
</dbReference>
<sequence>MFMTRYEPWSLLNQLSRELDRLNPTATGGDEEPAAVSDWVPAVDIREEKDAYVLHADVPGVDPKDIEVHMENGVLTIRGERKSESTEERENYKRVERVRGSFYRRFSLPDTADAERISARSANGVLEVRIPKQEKVQPRRITVEG</sequence>
<feature type="domain" description="SHSP" evidence="3">
    <location>
        <begin position="34"/>
        <end position="145"/>
    </location>
</feature>
<evidence type="ECO:0000256" key="1">
    <source>
        <dbReference type="PROSITE-ProRule" id="PRU00285"/>
    </source>
</evidence>
<name>A0A1I4PC76_ECTMO</name>
<organism evidence="4 5">
    <name type="scientific">Ectothiorhodospira mobilis</name>
    <dbReference type="NCBI Taxonomy" id="195064"/>
    <lineage>
        <taxon>Bacteria</taxon>
        <taxon>Pseudomonadati</taxon>
        <taxon>Pseudomonadota</taxon>
        <taxon>Gammaproteobacteria</taxon>
        <taxon>Chromatiales</taxon>
        <taxon>Ectothiorhodospiraceae</taxon>
        <taxon>Ectothiorhodospira</taxon>
    </lineage>
</organism>
<keyword evidence="5" id="KW-1185">Reference proteome</keyword>
<dbReference type="InterPro" id="IPR031107">
    <property type="entry name" value="Small_HSP"/>
</dbReference>
<evidence type="ECO:0000313" key="4">
    <source>
        <dbReference type="EMBL" id="SFM25408.1"/>
    </source>
</evidence>
<dbReference type="OrthoDB" id="9792695at2"/>
<dbReference type="PANTHER" id="PTHR11527">
    <property type="entry name" value="HEAT-SHOCK PROTEIN 20 FAMILY MEMBER"/>
    <property type="match status" value="1"/>
</dbReference>
<evidence type="ECO:0000256" key="2">
    <source>
        <dbReference type="RuleBase" id="RU003616"/>
    </source>
</evidence>
<evidence type="ECO:0000313" key="5">
    <source>
        <dbReference type="Proteomes" id="UP000199556"/>
    </source>
</evidence>
<accession>A0A1I4PC76</accession>
<dbReference type="InterPro" id="IPR002068">
    <property type="entry name" value="A-crystallin/Hsp20_dom"/>
</dbReference>
<evidence type="ECO:0000259" key="3">
    <source>
        <dbReference type="PROSITE" id="PS01031"/>
    </source>
</evidence>
<dbReference type="EMBL" id="FOUO01000001">
    <property type="protein sequence ID" value="SFM25408.1"/>
    <property type="molecule type" value="Genomic_DNA"/>
</dbReference>
<dbReference type="Pfam" id="PF00011">
    <property type="entry name" value="HSP20"/>
    <property type="match status" value="1"/>
</dbReference>
<gene>
    <name evidence="4" type="ORF">SAMN05421721_101166</name>
</gene>
<keyword evidence="4" id="KW-0346">Stress response</keyword>
<dbReference type="CDD" id="cd06464">
    <property type="entry name" value="ACD_sHsps-like"/>
    <property type="match status" value="1"/>
</dbReference>
<dbReference type="AlphaFoldDB" id="A0A1I4PC76"/>
<protein>
    <submittedName>
        <fullName evidence="4">Heat shock protein Hsp20</fullName>
    </submittedName>
</protein>
<dbReference type="Proteomes" id="UP000199556">
    <property type="component" value="Unassembled WGS sequence"/>
</dbReference>
<dbReference type="RefSeq" id="WP_090483299.1">
    <property type="nucleotide sequence ID" value="NZ_FOUO01000001.1"/>
</dbReference>
<comment type="similarity">
    <text evidence="1 2">Belongs to the small heat shock protein (HSP20) family.</text>
</comment>
<dbReference type="PROSITE" id="PS01031">
    <property type="entry name" value="SHSP"/>
    <property type="match status" value="1"/>
</dbReference>
<dbReference type="InterPro" id="IPR008978">
    <property type="entry name" value="HSP20-like_chaperone"/>
</dbReference>